<dbReference type="PANTHER" id="PTHR43544:SF12">
    <property type="entry name" value="NAD(P)-BINDING ROSSMANN-FOLD SUPERFAMILY PROTEIN"/>
    <property type="match status" value="1"/>
</dbReference>
<evidence type="ECO:0000313" key="1">
    <source>
        <dbReference type="EMBL" id="CAK0853330.1"/>
    </source>
</evidence>
<dbReference type="PANTHER" id="PTHR43544">
    <property type="entry name" value="SHORT-CHAIN DEHYDROGENASE/REDUCTASE"/>
    <property type="match status" value="1"/>
</dbReference>
<dbReference type="SUPFAM" id="SSF51735">
    <property type="entry name" value="NAD(P)-binding Rossmann-fold domains"/>
    <property type="match status" value="1"/>
</dbReference>
<dbReference type="InterPro" id="IPR051468">
    <property type="entry name" value="Fungal_SecMetab_SDRs"/>
</dbReference>
<sequence length="275" mass="28609">MDVTDAPSVAEAARVAAVATPQLELLVHSAAIMHPSGRGENTVARLEQAAMVEVLSTNVVGPAILTKSLWQLLRSGKTADAPAKVVAVGAGVGSVGTNQAGGWYSYRLSKTALNALMKNLAIEGKRANVAALTLYPQMVDTAFAKPYLKGNPYPQAPHAGGGGGQDDGDHRGLFDQRLGPVHQHLVAGGHPVVRRVAPLLCRIGPLSFLSPWGAAVLPPRAQRHTTGGLCHSAAVDHALSNLSFLTGLGCLGPWCTDPFPARGVGEIAVVQRAWP</sequence>
<organism evidence="1 2">
    <name type="scientific">Prorocentrum cordatum</name>
    <dbReference type="NCBI Taxonomy" id="2364126"/>
    <lineage>
        <taxon>Eukaryota</taxon>
        <taxon>Sar</taxon>
        <taxon>Alveolata</taxon>
        <taxon>Dinophyceae</taxon>
        <taxon>Prorocentrales</taxon>
        <taxon>Prorocentraceae</taxon>
        <taxon>Prorocentrum</taxon>
    </lineage>
</organism>
<dbReference type="Pfam" id="PF00106">
    <property type="entry name" value="adh_short"/>
    <property type="match status" value="1"/>
</dbReference>
<gene>
    <name evidence="1" type="ORF">PCOR1329_LOCUS44846</name>
</gene>
<dbReference type="InterPro" id="IPR002347">
    <property type="entry name" value="SDR_fam"/>
</dbReference>
<dbReference type="EMBL" id="CAUYUJ010015390">
    <property type="protein sequence ID" value="CAK0853330.1"/>
    <property type="molecule type" value="Genomic_DNA"/>
</dbReference>
<dbReference type="InterPro" id="IPR036291">
    <property type="entry name" value="NAD(P)-bd_dom_sf"/>
</dbReference>
<comment type="caution">
    <text evidence="1">The sequence shown here is derived from an EMBL/GenBank/DDBJ whole genome shotgun (WGS) entry which is preliminary data.</text>
</comment>
<proteinExistence type="predicted"/>
<accession>A0ABN9U3A7</accession>
<evidence type="ECO:0008006" key="3">
    <source>
        <dbReference type="Google" id="ProtNLM"/>
    </source>
</evidence>
<protein>
    <recommendedName>
        <fullName evidence="3">Protochlorophyllide reductase</fullName>
    </recommendedName>
</protein>
<dbReference type="Proteomes" id="UP001189429">
    <property type="component" value="Unassembled WGS sequence"/>
</dbReference>
<evidence type="ECO:0000313" key="2">
    <source>
        <dbReference type="Proteomes" id="UP001189429"/>
    </source>
</evidence>
<name>A0ABN9U3A7_9DINO</name>
<dbReference type="Gene3D" id="3.40.50.720">
    <property type="entry name" value="NAD(P)-binding Rossmann-like Domain"/>
    <property type="match status" value="1"/>
</dbReference>
<reference evidence="1" key="1">
    <citation type="submission" date="2023-10" db="EMBL/GenBank/DDBJ databases">
        <authorList>
            <person name="Chen Y."/>
            <person name="Shah S."/>
            <person name="Dougan E. K."/>
            <person name="Thang M."/>
            <person name="Chan C."/>
        </authorList>
    </citation>
    <scope>NUCLEOTIDE SEQUENCE [LARGE SCALE GENOMIC DNA]</scope>
</reference>
<keyword evidence="2" id="KW-1185">Reference proteome</keyword>